<evidence type="ECO:0000256" key="5">
    <source>
        <dbReference type="PIRSR" id="PIRSR611778-50"/>
    </source>
</evidence>
<dbReference type="InterPro" id="IPR011059">
    <property type="entry name" value="Metal-dep_hydrolase_composite"/>
</dbReference>
<dbReference type="InterPro" id="IPR050378">
    <property type="entry name" value="Metallo-dep_Hydrolases_sf"/>
</dbReference>
<dbReference type="Gene3D" id="2.30.40.10">
    <property type="entry name" value="Urease, subunit C, domain 1"/>
    <property type="match status" value="1"/>
</dbReference>
<dbReference type="SUPFAM" id="SSF51556">
    <property type="entry name" value="Metallo-dependent hydrolases"/>
    <property type="match status" value="1"/>
</dbReference>
<evidence type="ECO:0000256" key="3">
    <source>
        <dbReference type="ARBA" id="ARBA00022723"/>
    </source>
</evidence>
<protein>
    <submittedName>
        <fullName evidence="7">Dihydropyrimidinase</fullName>
    </submittedName>
</protein>
<dbReference type="Pfam" id="PF01979">
    <property type="entry name" value="Amidohydro_1"/>
    <property type="match status" value="1"/>
</dbReference>
<evidence type="ECO:0000256" key="1">
    <source>
        <dbReference type="ARBA" id="ARBA00001947"/>
    </source>
</evidence>
<dbReference type="PANTHER" id="PTHR11647">
    <property type="entry name" value="HYDRANTOINASE/DIHYDROPYRIMIDINASE FAMILY MEMBER"/>
    <property type="match status" value="1"/>
</dbReference>
<organism evidence="7 8">
    <name type="scientific">Edaphobacter modestus</name>
    <dbReference type="NCBI Taxonomy" id="388466"/>
    <lineage>
        <taxon>Bacteria</taxon>
        <taxon>Pseudomonadati</taxon>
        <taxon>Acidobacteriota</taxon>
        <taxon>Terriglobia</taxon>
        <taxon>Terriglobales</taxon>
        <taxon>Acidobacteriaceae</taxon>
        <taxon>Edaphobacter</taxon>
    </lineage>
</organism>
<evidence type="ECO:0000313" key="7">
    <source>
        <dbReference type="EMBL" id="RZU38993.1"/>
    </source>
</evidence>
<sequence>MGTLIQNGTVVNADGIQKADLLIEKGKISDIQSRLDPASHEVVDAEGLLVLPGGIDAHTHMDMPFGGTVSADDFLTGTRAAAIGGTTTIIDFAIQARGTRMRDALDIWRAKAAGKACIDYGLHMIVTDLGSDNGKQGMNDMDDMVREGVTSFKLFMAYPNVLMVDDGTIFKALRQTAKNGALICMHAENGSAIDVIVQQALAEGKTAPIYHALTRPTKAEAEAVHRSIALAEMAGVPVYIVHLSSEDALNQVREARDRGLPAFAETCPQYLLLSLEEHMPGESFEEAKYVFTPPLREKKNQPALWNGLVHDHLQIVSTDHCPFCFADQKQLGKDDFTKIPNGGPGVENRLQLLYHFGVNAGKIGLERFVEITSTAPARIFGMYPKKGVLAKGSDADVVLWDPEAEHLISATTHNMRCDFSMFEGWKVKGNARKVFSRGELVVDNGRYLGSAGRGEYVRREARGGAWR</sequence>
<dbReference type="OrthoDB" id="9765462at2"/>
<keyword evidence="8" id="KW-1185">Reference proteome</keyword>
<accession>A0A4Q7YQ43</accession>
<dbReference type="Gene3D" id="3.20.20.140">
    <property type="entry name" value="Metal-dependent hydrolases"/>
    <property type="match status" value="1"/>
</dbReference>
<comment type="cofactor">
    <cofactor evidence="1">
        <name>Zn(2+)</name>
        <dbReference type="ChEBI" id="CHEBI:29105"/>
    </cofactor>
</comment>
<dbReference type="NCBIfam" id="TIGR02033">
    <property type="entry name" value="D-hydantoinase"/>
    <property type="match status" value="1"/>
</dbReference>
<evidence type="ECO:0000256" key="4">
    <source>
        <dbReference type="ARBA" id="ARBA00022801"/>
    </source>
</evidence>
<dbReference type="Proteomes" id="UP000292958">
    <property type="component" value="Unassembled WGS sequence"/>
</dbReference>
<keyword evidence="4" id="KW-0378">Hydrolase</keyword>
<dbReference type="RefSeq" id="WP_130417275.1">
    <property type="nucleotide sequence ID" value="NZ_SHKW01000001.1"/>
</dbReference>
<dbReference type="FunFam" id="3.20.20.140:FF:000076">
    <property type="entry name" value="Dihydropyrimidinase like 2"/>
    <property type="match status" value="1"/>
</dbReference>
<comment type="PTM">
    <text evidence="5">Carbamylation allows a single lysine to coordinate two divalent metal cations.</text>
</comment>
<reference evidence="7 8" key="1">
    <citation type="submission" date="2019-02" db="EMBL/GenBank/DDBJ databases">
        <title>Genomic Encyclopedia of Archaeal and Bacterial Type Strains, Phase II (KMG-II): from individual species to whole genera.</title>
        <authorList>
            <person name="Goeker M."/>
        </authorList>
    </citation>
    <scope>NUCLEOTIDE SEQUENCE [LARGE SCALE GENOMIC DNA]</scope>
    <source>
        <strain evidence="7 8">DSM 18101</strain>
    </source>
</reference>
<evidence type="ECO:0000313" key="8">
    <source>
        <dbReference type="Proteomes" id="UP000292958"/>
    </source>
</evidence>
<dbReference type="InterPro" id="IPR032466">
    <property type="entry name" value="Metal_Hydrolase"/>
</dbReference>
<dbReference type="InterPro" id="IPR011778">
    <property type="entry name" value="Hydantoinase/dihydroPyrase"/>
</dbReference>
<comment type="caution">
    <text evidence="7">The sequence shown here is derived from an EMBL/GenBank/DDBJ whole genome shotgun (WGS) entry which is preliminary data.</text>
</comment>
<feature type="domain" description="Amidohydrolase-related" evidence="6">
    <location>
        <begin position="49"/>
        <end position="441"/>
    </location>
</feature>
<dbReference type="EMBL" id="SHKW01000001">
    <property type="protein sequence ID" value="RZU38993.1"/>
    <property type="molecule type" value="Genomic_DNA"/>
</dbReference>
<dbReference type="PANTHER" id="PTHR11647:SF1">
    <property type="entry name" value="COLLAPSIN RESPONSE MEDIATOR PROTEIN"/>
    <property type="match status" value="1"/>
</dbReference>
<name>A0A4Q7YQ43_9BACT</name>
<feature type="modified residue" description="N6-carboxylysine" evidence="5">
    <location>
        <position position="153"/>
    </location>
</feature>
<comment type="similarity">
    <text evidence="2">Belongs to the metallo-dependent hydrolases superfamily. Hydantoinase/dihydropyrimidinase family.</text>
</comment>
<dbReference type="GO" id="GO:0046872">
    <property type="term" value="F:metal ion binding"/>
    <property type="evidence" value="ECO:0007669"/>
    <property type="project" value="UniProtKB-KW"/>
</dbReference>
<evidence type="ECO:0000256" key="2">
    <source>
        <dbReference type="ARBA" id="ARBA00008829"/>
    </source>
</evidence>
<dbReference type="GO" id="GO:0016812">
    <property type="term" value="F:hydrolase activity, acting on carbon-nitrogen (but not peptide) bonds, in cyclic amides"/>
    <property type="evidence" value="ECO:0007669"/>
    <property type="project" value="TreeGrafter"/>
</dbReference>
<gene>
    <name evidence="7" type="ORF">BDD14_0318</name>
</gene>
<dbReference type="InterPro" id="IPR006680">
    <property type="entry name" value="Amidohydro-rel"/>
</dbReference>
<keyword evidence="3" id="KW-0479">Metal-binding</keyword>
<proteinExistence type="inferred from homology"/>
<dbReference type="SUPFAM" id="SSF51338">
    <property type="entry name" value="Composite domain of metallo-dependent hydrolases"/>
    <property type="match status" value="2"/>
</dbReference>
<dbReference type="AlphaFoldDB" id="A0A4Q7YQ43"/>
<dbReference type="CDD" id="cd01314">
    <property type="entry name" value="D-HYD"/>
    <property type="match status" value="1"/>
</dbReference>
<evidence type="ECO:0000259" key="6">
    <source>
        <dbReference type="Pfam" id="PF01979"/>
    </source>
</evidence>
<dbReference type="GO" id="GO:0005829">
    <property type="term" value="C:cytosol"/>
    <property type="evidence" value="ECO:0007669"/>
    <property type="project" value="TreeGrafter"/>
</dbReference>